<dbReference type="EMBL" id="NCKV01005456">
    <property type="protein sequence ID" value="RWS24055.1"/>
    <property type="molecule type" value="Genomic_DNA"/>
</dbReference>
<sequence length="111" mass="12597">MVVDSGDEEEAVVKTMEKIDVQRVRYPYFFISSNFVRNSWIFPFVGHTGIGMSDGVIRDFAGPYLVTEDNMAFGNPTKYIQMEINKVEGGQQAWDRAVKDASDVYEGRMVT</sequence>
<dbReference type="InterPro" id="IPR008496">
    <property type="entry name" value="TMEM222/RTE1"/>
</dbReference>
<dbReference type="Pfam" id="PF05608">
    <property type="entry name" value="RTE1"/>
    <property type="match status" value="1"/>
</dbReference>
<dbReference type="PANTHER" id="PTHR20921:SF0">
    <property type="entry name" value="TRANSMEMBRANE PROTEIN 222"/>
    <property type="match status" value="1"/>
</dbReference>
<dbReference type="OrthoDB" id="267284at2759"/>
<dbReference type="STRING" id="299467.A0A443S9H4"/>
<protein>
    <submittedName>
        <fullName evidence="1">Protein REVERSION-TO-ETHYLENE SENSITIVITY1-like protein</fullName>
    </submittedName>
</protein>
<evidence type="ECO:0000313" key="2">
    <source>
        <dbReference type="Proteomes" id="UP000288716"/>
    </source>
</evidence>
<accession>A0A443S9H4</accession>
<dbReference type="AlphaFoldDB" id="A0A443S9H4"/>
<evidence type="ECO:0000313" key="1">
    <source>
        <dbReference type="EMBL" id="RWS24055.1"/>
    </source>
</evidence>
<comment type="caution">
    <text evidence="1">The sequence shown here is derived from an EMBL/GenBank/DDBJ whole genome shotgun (WGS) entry which is preliminary data.</text>
</comment>
<keyword evidence="2" id="KW-1185">Reference proteome</keyword>
<dbReference type="PANTHER" id="PTHR20921">
    <property type="entry name" value="TRANSMEMBRANE PROTEIN 222"/>
    <property type="match status" value="1"/>
</dbReference>
<reference evidence="1 2" key="1">
    <citation type="journal article" date="2018" name="Gigascience">
        <title>Genomes of trombidid mites reveal novel predicted allergens and laterally-transferred genes associated with secondary metabolism.</title>
        <authorList>
            <person name="Dong X."/>
            <person name="Chaisiri K."/>
            <person name="Xia D."/>
            <person name="Armstrong S.D."/>
            <person name="Fang Y."/>
            <person name="Donnelly M.J."/>
            <person name="Kadowaki T."/>
            <person name="McGarry J.W."/>
            <person name="Darby A.C."/>
            <person name="Makepeace B.L."/>
        </authorList>
    </citation>
    <scope>NUCLEOTIDE SEQUENCE [LARGE SCALE GENOMIC DNA]</scope>
    <source>
        <strain evidence="1">UoL-UT</strain>
    </source>
</reference>
<name>A0A443S9H4_9ACAR</name>
<dbReference type="VEuPathDB" id="VectorBase:LDEU007985"/>
<gene>
    <name evidence="1" type="ORF">B4U80_03036</name>
</gene>
<organism evidence="1 2">
    <name type="scientific">Leptotrombidium deliense</name>
    <dbReference type="NCBI Taxonomy" id="299467"/>
    <lineage>
        <taxon>Eukaryota</taxon>
        <taxon>Metazoa</taxon>
        <taxon>Ecdysozoa</taxon>
        <taxon>Arthropoda</taxon>
        <taxon>Chelicerata</taxon>
        <taxon>Arachnida</taxon>
        <taxon>Acari</taxon>
        <taxon>Acariformes</taxon>
        <taxon>Trombidiformes</taxon>
        <taxon>Prostigmata</taxon>
        <taxon>Anystina</taxon>
        <taxon>Parasitengona</taxon>
        <taxon>Trombiculoidea</taxon>
        <taxon>Trombiculidae</taxon>
        <taxon>Leptotrombidium</taxon>
    </lineage>
</organism>
<proteinExistence type="predicted"/>
<dbReference type="Proteomes" id="UP000288716">
    <property type="component" value="Unassembled WGS sequence"/>
</dbReference>